<evidence type="ECO:0000256" key="3">
    <source>
        <dbReference type="ARBA" id="ARBA00023125"/>
    </source>
</evidence>
<accession>A0ABS6PC84</accession>
<dbReference type="InterPro" id="IPR018062">
    <property type="entry name" value="HTH_AraC-typ_CS"/>
</dbReference>
<dbReference type="InterPro" id="IPR035418">
    <property type="entry name" value="AraC-bd_2"/>
</dbReference>
<evidence type="ECO:0000256" key="2">
    <source>
        <dbReference type="ARBA" id="ARBA00023015"/>
    </source>
</evidence>
<evidence type="ECO:0000256" key="1">
    <source>
        <dbReference type="ARBA" id="ARBA00004496"/>
    </source>
</evidence>
<dbReference type="SMART" id="SM00342">
    <property type="entry name" value="HTH_ARAC"/>
    <property type="match status" value="1"/>
</dbReference>
<dbReference type="PANTHER" id="PTHR46796">
    <property type="entry name" value="HTH-TYPE TRANSCRIPTIONAL ACTIVATOR RHAS-RELATED"/>
    <property type="match status" value="1"/>
</dbReference>
<organism evidence="6 7">
    <name type="scientific">Pseudomonas ekonensis</name>
    <dbReference type="NCBI Taxonomy" id="2842353"/>
    <lineage>
        <taxon>Bacteria</taxon>
        <taxon>Pseudomonadati</taxon>
        <taxon>Pseudomonadota</taxon>
        <taxon>Gammaproteobacteria</taxon>
        <taxon>Pseudomonadales</taxon>
        <taxon>Pseudomonadaceae</taxon>
        <taxon>Pseudomonas</taxon>
    </lineage>
</organism>
<dbReference type="Proteomes" id="UP000765224">
    <property type="component" value="Unassembled WGS sequence"/>
</dbReference>
<keyword evidence="4" id="KW-0804">Transcription</keyword>
<protein>
    <submittedName>
        <fullName evidence="6">AraC family transcriptional regulator</fullName>
    </submittedName>
</protein>
<feature type="domain" description="HTH araC/xylS-type" evidence="5">
    <location>
        <begin position="223"/>
        <end position="322"/>
    </location>
</feature>
<evidence type="ECO:0000259" key="5">
    <source>
        <dbReference type="PROSITE" id="PS01124"/>
    </source>
</evidence>
<dbReference type="InterPro" id="IPR018060">
    <property type="entry name" value="HTH_AraC"/>
</dbReference>
<keyword evidence="2" id="KW-0805">Transcription regulation</keyword>
<proteinExistence type="predicted"/>
<evidence type="ECO:0000256" key="4">
    <source>
        <dbReference type="ARBA" id="ARBA00023163"/>
    </source>
</evidence>
<evidence type="ECO:0000313" key="6">
    <source>
        <dbReference type="EMBL" id="MBV4458075.1"/>
    </source>
</evidence>
<dbReference type="PROSITE" id="PS01124">
    <property type="entry name" value="HTH_ARAC_FAMILY_2"/>
    <property type="match status" value="1"/>
</dbReference>
<gene>
    <name evidence="6" type="ORF">KVG96_08965</name>
</gene>
<comment type="caution">
    <text evidence="6">The sequence shown here is derived from an EMBL/GenBank/DDBJ whole genome shotgun (WGS) entry which is preliminary data.</text>
</comment>
<dbReference type="EMBL" id="JAHSTS010000001">
    <property type="protein sequence ID" value="MBV4458075.1"/>
    <property type="molecule type" value="Genomic_DNA"/>
</dbReference>
<dbReference type="PANTHER" id="PTHR46796:SF12">
    <property type="entry name" value="HTH-TYPE DNA-BINDING TRANSCRIPTIONAL ACTIVATOR EUTR"/>
    <property type="match status" value="1"/>
</dbReference>
<name>A0ABS6PC84_9PSED</name>
<keyword evidence="7" id="KW-1185">Reference proteome</keyword>
<dbReference type="InterPro" id="IPR050204">
    <property type="entry name" value="AraC_XylS_family_regulators"/>
</dbReference>
<dbReference type="PROSITE" id="PS00041">
    <property type="entry name" value="HTH_ARAC_FAMILY_1"/>
    <property type="match status" value="1"/>
</dbReference>
<dbReference type="Pfam" id="PF12833">
    <property type="entry name" value="HTH_18"/>
    <property type="match status" value="1"/>
</dbReference>
<evidence type="ECO:0000313" key="7">
    <source>
        <dbReference type="Proteomes" id="UP000765224"/>
    </source>
</evidence>
<reference evidence="6 7" key="1">
    <citation type="submission" date="2021-06" db="EMBL/GenBank/DDBJ databases">
        <title>Updating the genus Pseudomonas: Description of 43 new species and partition of the Pseudomonas putida group.</title>
        <authorList>
            <person name="Girard L."/>
            <person name="Lood C."/>
            <person name="Vandamme P."/>
            <person name="Rokni-Zadeh H."/>
            <person name="Van Noort V."/>
            <person name="Hofte M."/>
            <person name="Lavigne R."/>
            <person name="De Mot R."/>
        </authorList>
    </citation>
    <scope>NUCLEOTIDE SEQUENCE [LARGE SCALE GENOMIC DNA]</scope>
    <source>
        <strain evidence="6 7">COR58</strain>
    </source>
</reference>
<keyword evidence="3" id="KW-0238">DNA-binding</keyword>
<sequence length="325" mass="36011">MFSSTTRQHIILRSSDMTCDEFGAVFSRMFGNRYADTPPPPKDIIIGGVYGRHDGVSFRRMHYRGDFSVAFPEPFDEITFVLPTAGKILFSHRTESVGVARTGLAIDKAELCSMRFIDNHAQHGLSVSRAALTERLATLLGRPVTQRLRFEPVVALDSPAFQGIRALIDLATGAEFDLLLNAGTLMPSRLRDMLVDAVLDAWPHNFTQALRRPEPSIAPRHVRLAIDYLQAHPGDPVSGAELARLSNVSLRALQDGFRRFAGMSIVAYQRRVRLEHAHEILARSGAPSVTDVALRLGFSNVGRFSQYFQQAYGVSPAALRKGLRL</sequence>
<comment type="subcellular location">
    <subcellularLocation>
        <location evidence="1">Cytoplasm</location>
    </subcellularLocation>
</comment>
<dbReference type="Pfam" id="PF14525">
    <property type="entry name" value="AraC_binding_2"/>
    <property type="match status" value="1"/>
</dbReference>